<dbReference type="InterPro" id="IPR035906">
    <property type="entry name" value="MetI-like_sf"/>
</dbReference>
<feature type="transmembrane region" description="Helical" evidence="7">
    <location>
        <begin position="71"/>
        <end position="93"/>
    </location>
</feature>
<dbReference type="Gene3D" id="1.10.3720.10">
    <property type="entry name" value="MetI-like"/>
    <property type="match status" value="1"/>
</dbReference>
<evidence type="ECO:0000259" key="8">
    <source>
        <dbReference type="PROSITE" id="PS50928"/>
    </source>
</evidence>
<evidence type="ECO:0000256" key="4">
    <source>
        <dbReference type="ARBA" id="ARBA00022692"/>
    </source>
</evidence>
<dbReference type="EMBL" id="JAAEDI010000040">
    <property type="protein sequence ID" value="MBR0653095.1"/>
    <property type="molecule type" value="Genomic_DNA"/>
</dbReference>
<feature type="transmembrane region" description="Helical" evidence="7">
    <location>
        <begin position="105"/>
        <end position="124"/>
    </location>
</feature>
<feature type="transmembrane region" description="Helical" evidence="7">
    <location>
        <begin position="219"/>
        <end position="239"/>
    </location>
</feature>
<dbReference type="RefSeq" id="WP_211871799.1">
    <property type="nucleotide sequence ID" value="NZ_JAAEDI010000040.1"/>
</dbReference>
<evidence type="ECO:0000256" key="2">
    <source>
        <dbReference type="ARBA" id="ARBA00022448"/>
    </source>
</evidence>
<evidence type="ECO:0000256" key="3">
    <source>
        <dbReference type="ARBA" id="ARBA00022475"/>
    </source>
</evidence>
<evidence type="ECO:0000256" key="7">
    <source>
        <dbReference type="RuleBase" id="RU363032"/>
    </source>
</evidence>
<evidence type="ECO:0000256" key="6">
    <source>
        <dbReference type="ARBA" id="ARBA00023136"/>
    </source>
</evidence>
<keyword evidence="10" id="KW-1185">Reference proteome</keyword>
<evidence type="ECO:0000313" key="10">
    <source>
        <dbReference type="Proteomes" id="UP000698752"/>
    </source>
</evidence>
<comment type="caution">
    <text evidence="9">The sequence shown here is derived from an EMBL/GenBank/DDBJ whole genome shotgun (WGS) entry which is preliminary data.</text>
</comment>
<feature type="domain" description="ABC transmembrane type-1" evidence="8">
    <location>
        <begin position="64"/>
        <end position="248"/>
    </location>
</feature>
<feature type="transmembrane region" description="Helical" evidence="7">
    <location>
        <begin position="12"/>
        <end position="36"/>
    </location>
</feature>
<dbReference type="PROSITE" id="PS50928">
    <property type="entry name" value="ABC_TM1"/>
    <property type="match status" value="1"/>
</dbReference>
<comment type="subcellular location">
    <subcellularLocation>
        <location evidence="1 7">Cell membrane</location>
        <topology evidence="1 7">Multi-pass membrane protein</topology>
    </subcellularLocation>
</comment>
<gene>
    <name evidence="9" type="ORF">GXW78_25795</name>
</gene>
<evidence type="ECO:0000313" key="9">
    <source>
        <dbReference type="EMBL" id="MBR0653095.1"/>
    </source>
</evidence>
<keyword evidence="3" id="KW-1003">Cell membrane</keyword>
<evidence type="ECO:0000256" key="5">
    <source>
        <dbReference type="ARBA" id="ARBA00022989"/>
    </source>
</evidence>
<comment type="similarity">
    <text evidence="7">Belongs to the binding-protein-dependent transport system permease family.</text>
</comment>
<keyword evidence="2 7" id="KW-0813">Transport</keyword>
<dbReference type="Proteomes" id="UP000698752">
    <property type="component" value="Unassembled WGS sequence"/>
</dbReference>
<dbReference type="CDD" id="cd06261">
    <property type="entry name" value="TM_PBP2"/>
    <property type="match status" value="1"/>
</dbReference>
<dbReference type="PANTHER" id="PTHR30151">
    <property type="entry name" value="ALKANE SULFONATE ABC TRANSPORTER-RELATED, MEMBRANE SUBUNIT"/>
    <property type="match status" value="1"/>
</dbReference>
<keyword evidence="6 7" id="KW-0472">Membrane</keyword>
<dbReference type="InterPro" id="IPR000515">
    <property type="entry name" value="MetI-like"/>
</dbReference>
<evidence type="ECO:0000256" key="1">
    <source>
        <dbReference type="ARBA" id="ARBA00004651"/>
    </source>
</evidence>
<organism evidence="9 10">
    <name type="scientific">Neoroseomonas terrae</name>
    <dbReference type="NCBI Taxonomy" id="424799"/>
    <lineage>
        <taxon>Bacteria</taxon>
        <taxon>Pseudomonadati</taxon>
        <taxon>Pseudomonadota</taxon>
        <taxon>Alphaproteobacteria</taxon>
        <taxon>Acetobacterales</taxon>
        <taxon>Acetobacteraceae</taxon>
        <taxon>Neoroseomonas</taxon>
    </lineage>
</organism>
<dbReference type="PANTHER" id="PTHR30151:SF0">
    <property type="entry name" value="ABC TRANSPORTER PERMEASE PROTEIN MJ0413-RELATED"/>
    <property type="match status" value="1"/>
</dbReference>
<keyword evidence="5 7" id="KW-1133">Transmembrane helix</keyword>
<name>A0ABS5EPY1_9PROT</name>
<dbReference type="Pfam" id="PF00528">
    <property type="entry name" value="BPD_transp_1"/>
    <property type="match status" value="1"/>
</dbReference>
<feature type="transmembrane region" description="Helical" evidence="7">
    <location>
        <begin position="130"/>
        <end position="153"/>
    </location>
</feature>
<protein>
    <submittedName>
        <fullName evidence="9">ABC transporter permease</fullName>
    </submittedName>
</protein>
<keyword evidence="4 7" id="KW-0812">Transmembrane</keyword>
<dbReference type="SUPFAM" id="SSF161098">
    <property type="entry name" value="MetI-like"/>
    <property type="match status" value="1"/>
</dbReference>
<sequence>MTRFTVRTERFATIAGYVAGFVLLFLIWHLAAVYLVKSVLFPPPIPVFDRAVVLIEDNILQEQIVASMRRILQGFLLGSVIGIPIGLAIGSFRIVRWLLEPWTEFFRFIPAVAMITVAVIWFGIGEESKIFLIAYTTVFVVVISTAAGVGAVGRDKIRAAQCLGASRLQVFALVALPATVPYILTGMRLAMANAFVTIVAAELIASNDGLGKLLWDARLFMQVEDIFVALVALGLLGFLTDRVFRLLIRAFAGRFNATV</sequence>
<feature type="transmembrane region" description="Helical" evidence="7">
    <location>
        <begin position="165"/>
        <end position="184"/>
    </location>
</feature>
<reference evidence="10" key="1">
    <citation type="journal article" date="2021" name="Syst. Appl. Microbiol.">
        <title>Roseomonas hellenica sp. nov., isolated from roots of wild-growing Alkanna tinctoria.</title>
        <authorList>
            <person name="Rat A."/>
            <person name="Naranjo H.D."/>
            <person name="Lebbe L."/>
            <person name="Cnockaert M."/>
            <person name="Krigas N."/>
            <person name="Grigoriadou K."/>
            <person name="Maloupa E."/>
            <person name="Willems A."/>
        </authorList>
    </citation>
    <scope>NUCLEOTIDE SEQUENCE [LARGE SCALE GENOMIC DNA]</scope>
    <source>
        <strain evidence="10">LMG 31159</strain>
    </source>
</reference>
<proteinExistence type="inferred from homology"/>
<accession>A0ABS5EPY1</accession>